<dbReference type="Proteomes" id="UP000214600">
    <property type="component" value="Unassembled WGS sequence"/>
</dbReference>
<proteinExistence type="predicted"/>
<gene>
    <name evidence="1" type="ORF">CFB84_27370</name>
</gene>
<reference evidence="2" key="1">
    <citation type="submission" date="2017-06" db="EMBL/GenBank/DDBJ databases">
        <authorList>
            <person name="LiPuma J."/>
            <person name="Spilker T."/>
        </authorList>
    </citation>
    <scope>NUCLEOTIDE SEQUENCE [LARGE SCALE GENOMIC DNA]</scope>
    <source>
        <strain evidence="2">AU17325</strain>
    </source>
</reference>
<dbReference type="RefSeq" id="WP_089452799.1">
    <property type="nucleotide sequence ID" value="NZ_NKFA01000010.1"/>
</dbReference>
<comment type="caution">
    <text evidence="1">The sequence shown here is derived from an EMBL/GenBank/DDBJ whole genome shotgun (WGS) entry which is preliminary data.</text>
</comment>
<organism evidence="1 2">
    <name type="scientific">Burkholderia aenigmatica</name>
    <dbReference type="NCBI Taxonomy" id="2015348"/>
    <lineage>
        <taxon>Bacteria</taxon>
        <taxon>Pseudomonadati</taxon>
        <taxon>Pseudomonadota</taxon>
        <taxon>Betaproteobacteria</taxon>
        <taxon>Burkholderiales</taxon>
        <taxon>Burkholderiaceae</taxon>
        <taxon>Burkholderia</taxon>
        <taxon>Burkholderia cepacia complex</taxon>
    </lineage>
</organism>
<evidence type="ECO:0000313" key="2">
    <source>
        <dbReference type="Proteomes" id="UP000214600"/>
    </source>
</evidence>
<dbReference type="EMBL" id="NKFA01000010">
    <property type="protein sequence ID" value="OXI39608.1"/>
    <property type="molecule type" value="Genomic_DNA"/>
</dbReference>
<dbReference type="OrthoDB" id="8909822at2"/>
<reference evidence="1 2" key="2">
    <citation type="submission" date="2017-08" db="EMBL/GenBank/DDBJ databases">
        <title>WGS of novel Burkholderia cepaca complex species.</title>
        <authorList>
            <person name="Lipuma J."/>
            <person name="Spilker T."/>
        </authorList>
    </citation>
    <scope>NUCLEOTIDE SEQUENCE [LARGE SCALE GENOMIC DNA]</scope>
    <source>
        <strain evidence="1 2">AU17325</strain>
    </source>
</reference>
<dbReference type="AlphaFoldDB" id="A0A228IAY7"/>
<accession>A0A228IAY7</accession>
<protein>
    <submittedName>
        <fullName evidence="1">Uncharacterized protein</fullName>
    </submittedName>
</protein>
<evidence type="ECO:0000313" key="1">
    <source>
        <dbReference type="EMBL" id="OXI39608.1"/>
    </source>
</evidence>
<sequence length="82" mass="9315">MTCIQIKLADGTQWHVQYGNSGDYDFKSSQGFADHGDWKAEDGKICSKGRKIPYSCNDVRVKGDDLYLKRDNGEIIQFVESH</sequence>
<name>A0A228IAY7_9BURK</name>